<gene>
    <name evidence="1" type="ORF">BWZ43_17170</name>
</gene>
<protein>
    <submittedName>
        <fullName evidence="1">Uncharacterized protein</fullName>
    </submittedName>
</protein>
<dbReference type="EMBL" id="MTLA01000222">
    <property type="protein sequence ID" value="OOP67153.1"/>
    <property type="molecule type" value="Genomic_DNA"/>
</dbReference>
<evidence type="ECO:0000313" key="2">
    <source>
        <dbReference type="Proteomes" id="UP000189761"/>
    </source>
</evidence>
<dbReference type="AlphaFoldDB" id="A0A8E2I935"/>
<evidence type="ECO:0000313" key="1">
    <source>
        <dbReference type="EMBL" id="OOP67153.1"/>
    </source>
</evidence>
<accession>A0A8E2I935</accession>
<comment type="caution">
    <text evidence="1">The sequence shown here is derived from an EMBL/GenBank/DDBJ whole genome shotgun (WGS) entry which is preliminary data.</text>
</comment>
<proteinExistence type="predicted"/>
<dbReference type="Proteomes" id="UP000189761">
    <property type="component" value="Unassembled WGS sequence"/>
</dbReference>
<reference evidence="1 2" key="1">
    <citation type="submission" date="2017-01" db="EMBL/GenBank/DDBJ databases">
        <title>Draft genome sequence of Bacillus oleronius.</title>
        <authorList>
            <person name="Allam M."/>
        </authorList>
    </citation>
    <scope>NUCLEOTIDE SEQUENCE [LARGE SCALE GENOMIC DNA]</scope>
    <source>
        <strain evidence="1 2">DSM 9356</strain>
    </source>
</reference>
<keyword evidence="2" id="KW-1185">Reference proteome</keyword>
<sequence length="69" mass="7792">MLYDGLLQICVYKEPLTSKFILNKSILDQFMGWEVPVGIERNGDQIKLDFDKLSHIISGGTTDFGNQIS</sequence>
<dbReference type="RefSeq" id="WP_071975535.1">
    <property type="nucleotide sequence ID" value="NZ_CP065424.1"/>
</dbReference>
<organism evidence="1 2">
    <name type="scientific">Heyndrickxia oleronia</name>
    <dbReference type="NCBI Taxonomy" id="38875"/>
    <lineage>
        <taxon>Bacteria</taxon>
        <taxon>Bacillati</taxon>
        <taxon>Bacillota</taxon>
        <taxon>Bacilli</taxon>
        <taxon>Bacillales</taxon>
        <taxon>Bacillaceae</taxon>
        <taxon>Heyndrickxia</taxon>
    </lineage>
</organism>
<name>A0A8E2I935_9BACI</name>